<keyword evidence="2 8" id="KW-0436">Ligase</keyword>
<dbReference type="GO" id="GO:0005524">
    <property type="term" value="F:ATP binding"/>
    <property type="evidence" value="ECO:0007669"/>
    <property type="project" value="UniProtKB-KW"/>
</dbReference>
<dbReference type="PANTHER" id="PTHR11895:SF151">
    <property type="entry name" value="GLUTAMYL-TRNA(GLN) AMIDOTRANSFERASE SUBUNIT A"/>
    <property type="match status" value="1"/>
</dbReference>
<dbReference type="Gene3D" id="3.90.1300.10">
    <property type="entry name" value="Amidase signature (AS) domain"/>
    <property type="match status" value="1"/>
</dbReference>
<dbReference type="EC" id="6.3.5.7" evidence="8"/>
<dbReference type="InterPro" id="IPR004412">
    <property type="entry name" value="GatA"/>
</dbReference>
<organism evidence="10 11">
    <name type="scientific">Thermobaculum terrenum (strain ATCC BAA-798 / CCMEE 7001 / YNP1)</name>
    <dbReference type="NCBI Taxonomy" id="525904"/>
    <lineage>
        <taxon>Bacteria</taxon>
        <taxon>Bacillati</taxon>
        <taxon>Chloroflexota</taxon>
        <taxon>Chloroflexia</taxon>
        <taxon>Candidatus Thermobaculales</taxon>
        <taxon>Candidatus Thermobaculaceae</taxon>
        <taxon>Thermobaculum</taxon>
    </lineage>
</organism>
<dbReference type="PIRSF" id="PIRSF001221">
    <property type="entry name" value="Amidase_fungi"/>
    <property type="match status" value="1"/>
</dbReference>
<feature type="active site" description="Charge relay system" evidence="8">
    <location>
        <position position="84"/>
    </location>
</feature>
<evidence type="ECO:0000313" key="10">
    <source>
        <dbReference type="EMBL" id="ACZ40981.1"/>
    </source>
</evidence>
<evidence type="ECO:0000256" key="2">
    <source>
        <dbReference type="ARBA" id="ARBA00022598"/>
    </source>
</evidence>
<keyword evidence="3 8" id="KW-0547">Nucleotide-binding</keyword>
<feature type="active site" description="Acyl-ester intermediate" evidence="8">
    <location>
        <position position="183"/>
    </location>
</feature>
<dbReference type="RefSeq" id="WP_012874016.1">
    <property type="nucleotide sequence ID" value="NC_013525.1"/>
</dbReference>
<evidence type="ECO:0000256" key="8">
    <source>
        <dbReference type="HAMAP-Rule" id="MF_00120"/>
    </source>
</evidence>
<proteinExistence type="inferred from homology"/>
<dbReference type="Pfam" id="PF01425">
    <property type="entry name" value="Amidase"/>
    <property type="match status" value="1"/>
</dbReference>
<keyword evidence="10" id="KW-0808">Transferase</keyword>
<dbReference type="STRING" id="525904.Tter_0058"/>
<dbReference type="EMBL" id="CP001825">
    <property type="protein sequence ID" value="ACZ40981.1"/>
    <property type="molecule type" value="Genomic_DNA"/>
</dbReference>
<dbReference type="PANTHER" id="PTHR11895">
    <property type="entry name" value="TRANSAMIDASE"/>
    <property type="match status" value="1"/>
</dbReference>
<feature type="domain" description="Amidase" evidence="9">
    <location>
        <begin position="30"/>
        <end position="471"/>
    </location>
</feature>
<dbReference type="KEGG" id="ttr:Tter_0058"/>
<comment type="function">
    <text evidence="6 8">Allows the formation of correctly charged Gln-tRNA(Gln) through the transamidation of misacylated Glu-tRNA(Gln) in organisms which lack glutaminyl-tRNA synthetase. The reaction takes place in the presence of glutamine and ATP through an activated gamma-phospho-Glu-tRNA(Gln).</text>
</comment>
<feature type="active site" description="Charge relay system" evidence="8">
    <location>
        <position position="159"/>
    </location>
</feature>
<dbReference type="GO" id="GO:0050567">
    <property type="term" value="F:glutaminyl-tRNA synthase (glutamine-hydrolyzing) activity"/>
    <property type="evidence" value="ECO:0007669"/>
    <property type="project" value="UniProtKB-UniRule"/>
</dbReference>
<sequence length="494" mass="53501">MKHRDNRDLVDLSIRELRKLLDNKHVSSVELTEAYLRRIEQVDPQIRSYLTVTADLALQQAQEADKKLASGEKSPLLGIPMALKDIISTKGIKTTCGSKMLENYIPPYDATVYEKLCAAGCVLLGKLNMDEFAMGSSTENSAYGPTKNPWDLTTVPGGSSGGSASAVAAGEAAFTLGSDTGGSVRQPAALCGVVGLKPTYGRVSRYGLVAFASSLDQIGPITRTVEDLADVLQVIAGYDPKDSTSVPIDVPQYGDALSEDIRGIRIGVPKEYFVEGMEPGVERAVREAIDKLGSLGAKIVDISLPSTDYALATYYIIAPAEASSNLSRYTGVEYGHRAPDAEDIIDMYMKTREEGFGPEVKRRIMLGTYVLSAGYYDAYYLKAQKVRTIIKSEFDAAFKECDVIATPTSPTVAFKLGSKLQDPLSMYLSDLFTIPANMAGIPGLSIPCGFSDDLPVGLQLLGKAFDESTLLKVGYAYQQSTEWHLKRPQILAYL</sequence>
<evidence type="ECO:0000256" key="6">
    <source>
        <dbReference type="ARBA" id="ARBA00025295"/>
    </source>
</evidence>
<evidence type="ECO:0000256" key="1">
    <source>
        <dbReference type="ARBA" id="ARBA00008069"/>
    </source>
</evidence>
<evidence type="ECO:0000313" key="11">
    <source>
        <dbReference type="Proteomes" id="UP000000323"/>
    </source>
</evidence>
<comment type="catalytic activity">
    <reaction evidence="7 8">
        <text>L-glutamyl-tRNA(Gln) + L-glutamine + ATP + H2O = L-glutaminyl-tRNA(Gln) + L-glutamate + ADP + phosphate + H(+)</text>
        <dbReference type="Rhea" id="RHEA:17521"/>
        <dbReference type="Rhea" id="RHEA-COMP:9681"/>
        <dbReference type="Rhea" id="RHEA-COMP:9684"/>
        <dbReference type="ChEBI" id="CHEBI:15377"/>
        <dbReference type="ChEBI" id="CHEBI:15378"/>
        <dbReference type="ChEBI" id="CHEBI:29985"/>
        <dbReference type="ChEBI" id="CHEBI:30616"/>
        <dbReference type="ChEBI" id="CHEBI:43474"/>
        <dbReference type="ChEBI" id="CHEBI:58359"/>
        <dbReference type="ChEBI" id="CHEBI:78520"/>
        <dbReference type="ChEBI" id="CHEBI:78521"/>
        <dbReference type="ChEBI" id="CHEBI:456216"/>
        <dbReference type="EC" id="6.3.5.7"/>
    </reaction>
</comment>
<evidence type="ECO:0000256" key="3">
    <source>
        <dbReference type="ARBA" id="ARBA00022741"/>
    </source>
</evidence>
<keyword evidence="10" id="KW-0378">Hydrolase</keyword>
<dbReference type="InterPro" id="IPR023631">
    <property type="entry name" value="Amidase_dom"/>
</dbReference>
<comment type="subunit">
    <text evidence="8">Heterotrimer of A, B and C subunits.</text>
</comment>
<dbReference type="GO" id="GO:0016740">
    <property type="term" value="F:transferase activity"/>
    <property type="evidence" value="ECO:0007669"/>
    <property type="project" value="UniProtKB-KW"/>
</dbReference>
<keyword evidence="11" id="KW-1185">Reference proteome</keyword>
<dbReference type="PROSITE" id="PS00571">
    <property type="entry name" value="AMIDASES"/>
    <property type="match status" value="1"/>
</dbReference>
<dbReference type="AlphaFoldDB" id="D1CDH5"/>
<dbReference type="eggNOG" id="COG0154">
    <property type="taxonomic scope" value="Bacteria"/>
</dbReference>
<evidence type="ECO:0000259" key="9">
    <source>
        <dbReference type="Pfam" id="PF01425"/>
    </source>
</evidence>
<evidence type="ECO:0000256" key="4">
    <source>
        <dbReference type="ARBA" id="ARBA00022840"/>
    </source>
</evidence>
<dbReference type="NCBIfam" id="TIGR00132">
    <property type="entry name" value="gatA"/>
    <property type="match status" value="1"/>
</dbReference>
<dbReference type="InterPro" id="IPR000120">
    <property type="entry name" value="Amidase"/>
</dbReference>
<keyword evidence="4 8" id="KW-0067">ATP-binding</keyword>
<dbReference type="OrthoDB" id="9811471at2"/>
<accession>D1CDH5</accession>
<dbReference type="Proteomes" id="UP000000323">
    <property type="component" value="Chromosome 1"/>
</dbReference>
<dbReference type="GO" id="GO:0016787">
    <property type="term" value="F:hydrolase activity"/>
    <property type="evidence" value="ECO:0007669"/>
    <property type="project" value="UniProtKB-KW"/>
</dbReference>
<evidence type="ECO:0000256" key="7">
    <source>
        <dbReference type="ARBA" id="ARBA00047407"/>
    </source>
</evidence>
<keyword evidence="5 8" id="KW-0648">Protein biosynthesis</keyword>
<comment type="similarity">
    <text evidence="1 8">Belongs to the amidase family. GatA subfamily.</text>
</comment>
<gene>
    <name evidence="8" type="primary">gatA</name>
    <name evidence="10" type="ordered locus">Tter_0058</name>
</gene>
<protein>
    <recommendedName>
        <fullName evidence="8">Glutamyl-tRNA(Gln) amidotransferase subunit A</fullName>
        <shortName evidence="8">Glu-ADT subunit A</shortName>
        <ecNumber evidence="8">6.3.5.7</ecNumber>
    </recommendedName>
</protein>
<dbReference type="HOGENOM" id="CLU_009600_0_3_0"/>
<dbReference type="HAMAP" id="MF_00120">
    <property type="entry name" value="GatA"/>
    <property type="match status" value="1"/>
</dbReference>
<dbReference type="GO" id="GO:0030956">
    <property type="term" value="C:glutamyl-tRNA(Gln) amidotransferase complex"/>
    <property type="evidence" value="ECO:0007669"/>
    <property type="project" value="InterPro"/>
</dbReference>
<dbReference type="SUPFAM" id="SSF75304">
    <property type="entry name" value="Amidase signature (AS) enzymes"/>
    <property type="match status" value="1"/>
</dbReference>
<reference evidence="11" key="1">
    <citation type="journal article" date="2010" name="Stand. Genomic Sci.">
        <title>Complete genome sequence of 'Thermobaculum terrenum' type strain (YNP1).</title>
        <authorList>
            <person name="Kiss H."/>
            <person name="Cleland D."/>
            <person name="Lapidus A."/>
            <person name="Lucas S."/>
            <person name="Glavina Del Rio T."/>
            <person name="Nolan M."/>
            <person name="Tice H."/>
            <person name="Han C."/>
            <person name="Goodwin L."/>
            <person name="Pitluck S."/>
            <person name="Liolios K."/>
            <person name="Ivanova N."/>
            <person name="Mavromatis K."/>
            <person name="Ovchinnikova G."/>
            <person name="Pati A."/>
            <person name="Chen A."/>
            <person name="Palaniappan K."/>
            <person name="Land M."/>
            <person name="Hauser L."/>
            <person name="Chang Y."/>
            <person name="Jeffries C."/>
            <person name="Lu M."/>
            <person name="Brettin T."/>
            <person name="Detter J."/>
            <person name="Goker M."/>
            <person name="Tindall B."/>
            <person name="Beck B."/>
            <person name="McDermott T."/>
            <person name="Woyke T."/>
            <person name="Bristow J."/>
            <person name="Eisen J."/>
            <person name="Markowitz V."/>
            <person name="Hugenholtz P."/>
            <person name="Kyrpides N."/>
            <person name="Klenk H."/>
            <person name="Cheng J."/>
        </authorList>
    </citation>
    <scope>NUCLEOTIDE SEQUENCE [LARGE SCALE GENOMIC DNA]</scope>
    <source>
        <strain evidence="11">ATCC BAA-798 / YNP1</strain>
    </source>
</reference>
<dbReference type="InterPro" id="IPR020556">
    <property type="entry name" value="Amidase_CS"/>
</dbReference>
<evidence type="ECO:0000256" key="5">
    <source>
        <dbReference type="ARBA" id="ARBA00022917"/>
    </source>
</evidence>
<dbReference type="GO" id="GO:0006412">
    <property type="term" value="P:translation"/>
    <property type="evidence" value="ECO:0007669"/>
    <property type="project" value="UniProtKB-UniRule"/>
</dbReference>
<name>D1CDH5_THET1</name>
<dbReference type="InterPro" id="IPR036928">
    <property type="entry name" value="AS_sf"/>
</dbReference>